<organism evidence="1 2">
    <name type="scientific">Smallanthus sonchifolius</name>
    <dbReference type="NCBI Taxonomy" id="185202"/>
    <lineage>
        <taxon>Eukaryota</taxon>
        <taxon>Viridiplantae</taxon>
        <taxon>Streptophyta</taxon>
        <taxon>Embryophyta</taxon>
        <taxon>Tracheophyta</taxon>
        <taxon>Spermatophyta</taxon>
        <taxon>Magnoliopsida</taxon>
        <taxon>eudicotyledons</taxon>
        <taxon>Gunneridae</taxon>
        <taxon>Pentapetalae</taxon>
        <taxon>asterids</taxon>
        <taxon>campanulids</taxon>
        <taxon>Asterales</taxon>
        <taxon>Asteraceae</taxon>
        <taxon>Asteroideae</taxon>
        <taxon>Heliantheae alliance</taxon>
        <taxon>Millerieae</taxon>
        <taxon>Smallanthus</taxon>
    </lineage>
</organism>
<gene>
    <name evidence="1" type="ORF">L1987_57453</name>
</gene>
<accession>A0ACB9DCP2</accession>
<evidence type="ECO:0000313" key="1">
    <source>
        <dbReference type="EMBL" id="KAI3744374.1"/>
    </source>
</evidence>
<reference evidence="1 2" key="2">
    <citation type="journal article" date="2022" name="Mol. Ecol. Resour.">
        <title>The genomes of chicory, endive, great burdock and yacon provide insights into Asteraceae paleo-polyploidization history and plant inulin production.</title>
        <authorList>
            <person name="Fan W."/>
            <person name="Wang S."/>
            <person name="Wang H."/>
            <person name="Wang A."/>
            <person name="Jiang F."/>
            <person name="Liu H."/>
            <person name="Zhao H."/>
            <person name="Xu D."/>
            <person name="Zhang Y."/>
        </authorList>
    </citation>
    <scope>NUCLEOTIDE SEQUENCE [LARGE SCALE GENOMIC DNA]</scope>
    <source>
        <strain evidence="2">cv. Yunnan</strain>
        <tissue evidence="1">Leaves</tissue>
    </source>
</reference>
<evidence type="ECO:0000313" key="2">
    <source>
        <dbReference type="Proteomes" id="UP001056120"/>
    </source>
</evidence>
<comment type="caution">
    <text evidence="1">The sequence shown here is derived from an EMBL/GenBank/DDBJ whole genome shotgun (WGS) entry which is preliminary data.</text>
</comment>
<reference evidence="2" key="1">
    <citation type="journal article" date="2022" name="Mol. Ecol. Resour.">
        <title>The genomes of chicory, endive, great burdock and yacon provide insights into Asteraceae palaeo-polyploidization history and plant inulin production.</title>
        <authorList>
            <person name="Fan W."/>
            <person name="Wang S."/>
            <person name="Wang H."/>
            <person name="Wang A."/>
            <person name="Jiang F."/>
            <person name="Liu H."/>
            <person name="Zhao H."/>
            <person name="Xu D."/>
            <person name="Zhang Y."/>
        </authorList>
    </citation>
    <scope>NUCLEOTIDE SEQUENCE [LARGE SCALE GENOMIC DNA]</scope>
    <source>
        <strain evidence="2">cv. Yunnan</strain>
    </source>
</reference>
<protein>
    <submittedName>
        <fullName evidence="1">Uncharacterized protein</fullName>
    </submittedName>
</protein>
<dbReference type="EMBL" id="CM042036">
    <property type="protein sequence ID" value="KAI3744374.1"/>
    <property type="molecule type" value="Genomic_DNA"/>
</dbReference>
<name>A0ACB9DCP2_9ASTR</name>
<keyword evidence="2" id="KW-1185">Reference proteome</keyword>
<proteinExistence type="predicted"/>
<sequence>MLTNRGIARDAAAPCRRIAEKGVERFALINGRVQSLSSSPLPLVAQPEPSSKPSYPTFVSPNSDQLNLTGIWTSANLTSV</sequence>
<dbReference type="Proteomes" id="UP001056120">
    <property type="component" value="Linkage Group LG19"/>
</dbReference>